<gene>
    <name evidence="2" type="ORF">BTO18_07925</name>
</gene>
<accession>A0A2S7WNC8</accession>
<proteinExistence type="predicted"/>
<feature type="transmembrane region" description="Helical" evidence="1">
    <location>
        <begin position="12"/>
        <end position="33"/>
    </location>
</feature>
<dbReference type="RefSeq" id="WP_105015703.1">
    <property type="nucleotide sequence ID" value="NZ_MSCN01000001.1"/>
</dbReference>
<dbReference type="OrthoDB" id="9854942at2"/>
<evidence type="ECO:0000313" key="2">
    <source>
        <dbReference type="EMBL" id="PQJ79100.1"/>
    </source>
</evidence>
<dbReference type="Proteomes" id="UP000238882">
    <property type="component" value="Unassembled WGS sequence"/>
</dbReference>
<reference evidence="2 3" key="1">
    <citation type="submission" date="2016-12" db="EMBL/GenBank/DDBJ databases">
        <title>Trade-off between light-utilization and light-protection in marine flavobacteria.</title>
        <authorList>
            <person name="Kumagai Y."/>
            <person name="Yoshizawa S."/>
            <person name="Kogure K."/>
            <person name="Iwasaki W."/>
        </authorList>
    </citation>
    <scope>NUCLEOTIDE SEQUENCE [LARGE SCALE GENOMIC DNA]</scope>
    <source>
        <strain evidence="2 3">NBRC 108759</strain>
    </source>
</reference>
<name>A0A2S7WNC8_9FLAO</name>
<sequence length="203" mass="23255">MKKNKIIVSSDKFSIFIASMALIATVFTTYIQFFHKNTNFSIGDINSTLSQNDSLNTTFDIEILFLNTGKNPVAIKKWSTFLSSDKSKPQGVCYSNSIFPTNNSLFTFSCNSNINKIVEPNTLNFIKLNLNIDKNQLKKYAKTNNVNTEENKFEVYLGVVLKFIDSQGKKITNELIIRKITFFKSNNILQEDIKIEKDELKIY</sequence>
<comment type="caution">
    <text evidence="2">The sequence shown here is derived from an EMBL/GenBank/DDBJ whole genome shotgun (WGS) entry which is preliminary data.</text>
</comment>
<keyword evidence="1" id="KW-0812">Transmembrane</keyword>
<dbReference type="AlphaFoldDB" id="A0A2S7WNC8"/>
<keyword evidence="1" id="KW-0472">Membrane</keyword>
<organism evidence="2 3">
    <name type="scientific">Polaribacter porphyrae</name>
    <dbReference type="NCBI Taxonomy" id="1137780"/>
    <lineage>
        <taxon>Bacteria</taxon>
        <taxon>Pseudomonadati</taxon>
        <taxon>Bacteroidota</taxon>
        <taxon>Flavobacteriia</taxon>
        <taxon>Flavobacteriales</taxon>
        <taxon>Flavobacteriaceae</taxon>
    </lineage>
</organism>
<keyword evidence="1" id="KW-1133">Transmembrane helix</keyword>
<dbReference type="EMBL" id="MSCN01000001">
    <property type="protein sequence ID" value="PQJ79100.1"/>
    <property type="molecule type" value="Genomic_DNA"/>
</dbReference>
<evidence type="ECO:0000256" key="1">
    <source>
        <dbReference type="SAM" id="Phobius"/>
    </source>
</evidence>
<evidence type="ECO:0000313" key="3">
    <source>
        <dbReference type="Proteomes" id="UP000238882"/>
    </source>
</evidence>
<protein>
    <submittedName>
        <fullName evidence="2">Uncharacterized protein</fullName>
    </submittedName>
</protein>
<keyword evidence="3" id="KW-1185">Reference proteome</keyword>